<dbReference type="EMBL" id="CANTFK010000164">
    <property type="protein sequence ID" value="CAI5707628.1"/>
    <property type="molecule type" value="Genomic_DNA"/>
</dbReference>
<evidence type="ECO:0000313" key="1">
    <source>
        <dbReference type="EMBL" id="CAH0493647.1"/>
    </source>
</evidence>
<dbReference type="Proteomes" id="UP001159659">
    <property type="component" value="Unassembled WGS sequence"/>
</dbReference>
<dbReference type="PANTHER" id="PTHR14614:SF123">
    <property type="entry name" value="OS04G0645500 PROTEIN"/>
    <property type="match status" value="1"/>
</dbReference>
<dbReference type="PANTHER" id="PTHR14614">
    <property type="entry name" value="HEPATOCELLULAR CARCINOMA-ASSOCIATED ANTIGEN"/>
    <property type="match status" value="1"/>
</dbReference>
<dbReference type="AlphaFoldDB" id="A0AAV0SSY9"/>
<comment type="caution">
    <text evidence="2">The sequence shown here is derived from an EMBL/GenBank/DDBJ whole genome shotgun (WGS) entry which is preliminary data.</text>
</comment>
<reference evidence="2" key="2">
    <citation type="submission" date="2022-12" db="EMBL/GenBank/DDBJ databases">
        <authorList>
            <person name="Webb A."/>
        </authorList>
    </citation>
    <scope>NUCLEOTIDE SEQUENCE</scope>
    <source>
        <strain evidence="2">Pf2</strain>
    </source>
</reference>
<dbReference type="EMBL" id="CAKLBC010001800">
    <property type="protein sequence ID" value="CAH0493647.1"/>
    <property type="molecule type" value="Genomic_DNA"/>
</dbReference>
<accession>A0AAV0SSY9</accession>
<dbReference type="InterPro" id="IPR019410">
    <property type="entry name" value="Methyltransf_16"/>
</dbReference>
<reference evidence="1 3" key="1">
    <citation type="submission" date="2021-11" db="EMBL/GenBank/DDBJ databases">
        <authorList>
            <person name="Islam A."/>
            <person name="Islam S."/>
            <person name="Flora M.S."/>
            <person name="Rahman M."/>
            <person name="Ziaur R.M."/>
            <person name="Epstein J.H."/>
            <person name="Hassan M."/>
            <person name="Klassen M."/>
            <person name="Woodard K."/>
            <person name="Webb A."/>
            <person name="Webby R.J."/>
            <person name="El Zowalaty M.E."/>
        </authorList>
    </citation>
    <scope>NUCLEOTIDE SEQUENCE [LARGE SCALE GENOMIC DNA]</scope>
    <source>
        <strain evidence="1">Pf1</strain>
    </source>
</reference>
<dbReference type="CDD" id="cd02440">
    <property type="entry name" value="AdoMet_MTases"/>
    <property type="match status" value="1"/>
</dbReference>
<dbReference type="Proteomes" id="UP001157938">
    <property type="component" value="Unassembled WGS sequence"/>
</dbReference>
<organism evidence="2 4">
    <name type="scientific">Peronospora farinosa</name>
    <dbReference type="NCBI Taxonomy" id="134698"/>
    <lineage>
        <taxon>Eukaryota</taxon>
        <taxon>Sar</taxon>
        <taxon>Stramenopiles</taxon>
        <taxon>Oomycota</taxon>
        <taxon>Peronosporomycetes</taxon>
        <taxon>Peronosporales</taxon>
        <taxon>Peronosporaceae</taxon>
        <taxon>Peronospora</taxon>
    </lineage>
</organism>
<evidence type="ECO:0000313" key="2">
    <source>
        <dbReference type="EMBL" id="CAI5707628.1"/>
    </source>
</evidence>
<evidence type="ECO:0000313" key="3">
    <source>
        <dbReference type="Proteomes" id="UP001157938"/>
    </source>
</evidence>
<proteinExistence type="predicted"/>
<dbReference type="SUPFAM" id="SSF53335">
    <property type="entry name" value="S-adenosyl-L-methionine-dependent methyltransferases"/>
    <property type="match status" value="1"/>
</dbReference>
<keyword evidence="3" id="KW-1185">Reference proteome</keyword>
<name>A0AAV0SSY9_9STRA</name>
<sequence length="313" mass="35132">MPAGVQTLRHVATNGSFSEFQRMDFQGTRFSVDLTNQGTRNGLENTWTKRMGDISTLIQVFPEENVDKVEASIRVQVDGKDLNLSLLMQEDELAPLFSGAAWAGTLLWDAAVHLARRFLTDYRHQLQDPTNSLRVIELGAGIGVPGMAARMAGAKHVVLTEQDELLRLMHVNLAANREVLRVADGTELDEHVEDKGQIVARALSWGVQQTKEYMAQYPDEKVDVVLSCDCIYEPLYGTSWQALAQTMELLCVVNPKCIVLMGVERRNQDGIDKFLEFVKKKTKLKCTLDEETMGSNNNRLEVYYLGLPVDARE</sequence>
<protein>
    <submittedName>
        <fullName evidence="2">Uncharacterized protein</fullName>
    </submittedName>
</protein>
<dbReference type="Gene3D" id="3.40.50.150">
    <property type="entry name" value="Vaccinia Virus protein VP39"/>
    <property type="match status" value="1"/>
</dbReference>
<dbReference type="Pfam" id="PF10294">
    <property type="entry name" value="Methyltransf_16"/>
    <property type="match status" value="1"/>
</dbReference>
<gene>
    <name evidence="1" type="ORF">PFR001_LOCUS8769</name>
    <name evidence="2" type="ORF">PFR002_LOCUS1557</name>
</gene>
<evidence type="ECO:0000313" key="4">
    <source>
        <dbReference type="Proteomes" id="UP001159659"/>
    </source>
</evidence>
<dbReference type="InterPro" id="IPR029063">
    <property type="entry name" value="SAM-dependent_MTases_sf"/>
</dbReference>